<dbReference type="PANTHER" id="PTHR35155:SF1">
    <property type="entry name" value="SPERMATOGENESIS-ASSOCIATED PROTEIN 24"/>
    <property type="match status" value="1"/>
</dbReference>
<reference evidence="1" key="2">
    <citation type="submission" date="2025-09" db="UniProtKB">
        <authorList>
            <consortium name="Ensembl"/>
        </authorList>
    </citation>
    <scope>IDENTIFICATION</scope>
</reference>
<evidence type="ECO:0000313" key="1">
    <source>
        <dbReference type="Ensembl" id="ENSMMNP00015000062.1"/>
    </source>
</evidence>
<dbReference type="Proteomes" id="UP000694561">
    <property type="component" value="Unplaced"/>
</dbReference>
<dbReference type="GO" id="GO:0003677">
    <property type="term" value="F:DNA binding"/>
    <property type="evidence" value="ECO:0007669"/>
    <property type="project" value="TreeGrafter"/>
</dbReference>
<dbReference type="GO" id="GO:0005737">
    <property type="term" value="C:cytoplasm"/>
    <property type="evidence" value="ECO:0007669"/>
    <property type="project" value="TreeGrafter"/>
</dbReference>
<dbReference type="GO" id="GO:0005634">
    <property type="term" value="C:nucleus"/>
    <property type="evidence" value="ECO:0007669"/>
    <property type="project" value="TreeGrafter"/>
</dbReference>
<dbReference type="Pfam" id="PF15175">
    <property type="entry name" value="SPATA24"/>
    <property type="match status" value="1"/>
</dbReference>
<dbReference type="AlphaFoldDB" id="A0A8C6AF41"/>
<dbReference type="PANTHER" id="PTHR35155">
    <property type="entry name" value="SPERMATOGENESIS-ASSOCIATED PROTEIN 24"/>
    <property type="match status" value="1"/>
</dbReference>
<accession>A0A8C6AF41</accession>
<dbReference type="InterPro" id="IPR029176">
    <property type="entry name" value="SPATA24"/>
</dbReference>
<proteinExistence type="predicted"/>
<sequence>MATPVGWSQGGSGSVCLAFDQLRDVIEAQEELIHQLRNVMVLQDENFVSKEEFQAVEKKLVEEKAAHAKTKVLLATEEEKLQFALGEVEVLSKQLEKEKLAFEKALSSVKSRALQESSKKDQLITKCNGRREAHAPSHAYIRGLFPHSPVPVFRAGFHPNFCPWLRIKASPGGPHLRKGLQGPGRPRK</sequence>
<keyword evidence="2" id="KW-1185">Reference proteome</keyword>
<dbReference type="Ensembl" id="ENSMMNT00015000078.1">
    <property type="protein sequence ID" value="ENSMMNP00015000062.1"/>
    <property type="gene ID" value="ENSMMNG00015000065.1"/>
</dbReference>
<dbReference type="GeneTree" id="ENSGT00390000007817"/>
<name>A0A8C6AF41_MONMO</name>
<evidence type="ECO:0000313" key="2">
    <source>
        <dbReference type="Proteomes" id="UP000694561"/>
    </source>
</evidence>
<reference evidence="1" key="1">
    <citation type="submission" date="2025-08" db="UniProtKB">
        <authorList>
            <consortium name="Ensembl"/>
        </authorList>
    </citation>
    <scope>IDENTIFICATION</scope>
</reference>
<protein>
    <submittedName>
        <fullName evidence="1">Spermatosis associated 24</fullName>
    </submittedName>
</protein>
<organism evidence="1 2">
    <name type="scientific">Monodon monoceros</name>
    <name type="common">Narwhal</name>
    <name type="synonym">Ceratodon monodon</name>
    <dbReference type="NCBI Taxonomy" id="40151"/>
    <lineage>
        <taxon>Eukaryota</taxon>
        <taxon>Metazoa</taxon>
        <taxon>Chordata</taxon>
        <taxon>Craniata</taxon>
        <taxon>Vertebrata</taxon>
        <taxon>Euteleostomi</taxon>
        <taxon>Mammalia</taxon>
        <taxon>Eutheria</taxon>
        <taxon>Laurasiatheria</taxon>
        <taxon>Artiodactyla</taxon>
        <taxon>Whippomorpha</taxon>
        <taxon>Cetacea</taxon>
        <taxon>Odontoceti</taxon>
        <taxon>Monodontidae</taxon>
        <taxon>Monodon</taxon>
    </lineage>
</organism>
<gene>
    <name evidence="1" type="primary">SPATA24</name>
</gene>